<organism evidence="2 3">
    <name type="scientific">Clonostachys solani</name>
    <dbReference type="NCBI Taxonomy" id="160281"/>
    <lineage>
        <taxon>Eukaryota</taxon>
        <taxon>Fungi</taxon>
        <taxon>Dikarya</taxon>
        <taxon>Ascomycota</taxon>
        <taxon>Pezizomycotina</taxon>
        <taxon>Sordariomycetes</taxon>
        <taxon>Hypocreomycetidae</taxon>
        <taxon>Hypocreales</taxon>
        <taxon>Bionectriaceae</taxon>
        <taxon>Clonostachys</taxon>
    </lineage>
</organism>
<dbReference type="EMBL" id="CABFOC020000046">
    <property type="protein sequence ID" value="CAH0054115.1"/>
    <property type="molecule type" value="Genomic_DNA"/>
</dbReference>
<proteinExistence type="predicted"/>
<evidence type="ECO:0000313" key="2">
    <source>
        <dbReference type="EMBL" id="CAH0054115.1"/>
    </source>
</evidence>
<dbReference type="Proteomes" id="UP000775872">
    <property type="component" value="Unassembled WGS sequence"/>
</dbReference>
<reference evidence="3" key="1">
    <citation type="submission" date="2019-06" db="EMBL/GenBank/DDBJ databases">
        <authorList>
            <person name="Broberg M."/>
        </authorList>
    </citation>
    <scope>NUCLEOTIDE SEQUENCE [LARGE SCALE GENOMIC DNA]</scope>
</reference>
<sequence length="230" mass="25060">MASLGHKDLSENSYSARLRIFESERQKDVVQAFQPLSEDTSGSISCEAGSAPTSRAHGKGTPGSEVQTMLPTSETQDVAGADRDMAFPPSSDGTPLDKSLRDDLCIAQGSGGYDIQRKQHQVSPDAVSHVPGLYDEPQGYVDLRPIEGHSTILSNFGWAIDLCYGCFQFYSTFGPQQLAPVSPNVGWETVDSGCSQFHGPFGTQQLAPVYVRCCRCYRIFDGPFKYMLVT</sequence>
<evidence type="ECO:0000256" key="1">
    <source>
        <dbReference type="SAM" id="MobiDB-lite"/>
    </source>
</evidence>
<feature type="compositionally biased region" description="Polar residues" evidence="1">
    <location>
        <begin position="64"/>
        <end position="76"/>
    </location>
</feature>
<name>A0A9P0ENN9_9HYPO</name>
<gene>
    <name evidence="2" type="ORF">CSOL1703_00015308</name>
</gene>
<evidence type="ECO:0000313" key="3">
    <source>
        <dbReference type="Proteomes" id="UP000775872"/>
    </source>
</evidence>
<dbReference type="AlphaFoldDB" id="A0A9P0ENN9"/>
<protein>
    <submittedName>
        <fullName evidence="2">Uncharacterized protein</fullName>
    </submittedName>
</protein>
<keyword evidence="3" id="KW-1185">Reference proteome</keyword>
<reference evidence="2 3" key="2">
    <citation type="submission" date="2021-10" db="EMBL/GenBank/DDBJ databases">
        <authorList>
            <person name="Piombo E."/>
        </authorList>
    </citation>
    <scope>NUCLEOTIDE SEQUENCE [LARGE SCALE GENOMIC DNA]</scope>
</reference>
<feature type="region of interest" description="Disordered" evidence="1">
    <location>
        <begin position="32"/>
        <end position="99"/>
    </location>
</feature>
<comment type="caution">
    <text evidence="2">The sequence shown here is derived from an EMBL/GenBank/DDBJ whole genome shotgun (WGS) entry which is preliminary data.</text>
</comment>
<accession>A0A9P0ENN9</accession>